<dbReference type="SUPFAM" id="SSF51905">
    <property type="entry name" value="FAD/NAD(P)-binding domain"/>
    <property type="match status" value="1"/>
</dbReference>
<reference evidence="3 4" key="1">
    <citation type="journal article" date="2010" name="ChemBioChem">
        <title>Cloning and characterization of the biosynthetic gene cluster of 16-membered macrolide antibiotic FD-891: involvement of a dual functional cytochrome P450 monooxygenase catalyzing epoxidation and hydroxylation.</title>
        <authorList>
            <person name="Kudo F."/>
            <person name="Motegi A."/>
            <person name="Mizoue K."/>
            <person name="Eguchi T."/>
        </authorList>
    </citation>
    <scope>NUCLEOTIDE SEQUENCE [LARGE SCALE GENOMIC DNA]</scope>
    <source>
        <strain evidence="3 4">A-8890</strain>
    </source>
</reference>
<evidence type="ECO:0000313" key="3">
    <source>
        <dbReference type="EMBL" id="BBC35772.1"/>
    </source>
</evidence>
<dbReference type="Pfam" id="PF01266">
    <property type="entry name" value="DAO"/>
    <property type="match status" value="1"/>
</dbReference>
<keyword evidence="4" id="KW-1185">Reference proteome</keyword>
<dbReference type="PRINTS" id="PR00419">
    <property type="entry name" value="ADXRDTASE"/>
</dbReference>
<dbReference type="EMBL" id="AP018448">
    <property type="protein sequence ID" value="BBC35772.1"/>
    <property type="molecule type" value="Genomic_DNA"/>
</dbReference>
<dbReference type="InterPro" id="IPR036188">
    <property type="entry name" value="FAD/NAD-bd_sf"/>
</dbReference>
<feature type="region of interest" description="Disordered" evidence="1">
    <location>
        <begin position="1"/>
        <end position="31"/>
    </location>
</feature>
<feature type="domain" description="FAD dependent oxidoreductase" evidence="2">
    <location>
        <begin position="39"/>
        <end position="67"/>
    </location>
</feature>
<evidence type="ECO:0000259" key="2">
    <source>
        <dbReference type="Pfam" id="PF01266"/>
    </source>
</evidence>
<reference evidence="3 4" key="2">
    <citation type="journal article" date="2023" name="ChemBioChem">
        <title>Acyltransferase Domain Exchange between Two Independent Type I Polyketide Synthases in the Same Producer Strain of Macrolide Antibiotics.</title>
        <authorList>
            <person name="Kudo F."/>
            <person name="Kishikawa K."/>
            <person name="Tsuboi K."/>
            <person name="Kido T."/>
            <person name="Usui T."/>
            <person name="Hashimoto J."/>
            <person name="Shin-Ya K."/>
            <person name="Miyanaga A."/>
            <person name="Eguchi T."/>
        </authorList>
    </citation>
    <scope>NUCLEOTIDE SEQUENCE [LARGE SCALE GENOMIC DNA]</scope>
    <source>
        <strain evidence="3 4">A-8890</strain>
    </source>
</reference>
<dbReference type="RefSeq" id="WP_434028102.1">
    <property type="nucleotide sequence ID" value="NZ_AP018448.1"/>
</dbReference>
<evidence type="ECO:0000256" key="1">
    <source>
        <dbReference type="SAM" id="MobiDB-lite"/>
    </source>
</evidence>
<gene>
    <name evidence="3" type="ORF">SGFS_070660</name>
</gene>
<accession>A0ABM7FFB1</accession>
<dbReference type="InterPro" id="IPR006076">
    <property type="entry name" value="FAD-dep_OxRdtase"/>
</dbReference>
<dbReference type="Gene3D" id="3.50.50.60">
    <property type="entry name" value="FAD/NAD(P)-binding domain"/>
    <property type="match status" value="1"/>
</dbReference>
<organism evidence="3 4">
    <name type="scientific">Streptomyces graminofaciens</name>
    <dbReference type="NCBI Taxonomy" id="68212"/>
    <lineage>
        <taxon>Bacteria</taxon>
        <taxon>Bacillati</taxon>
        <taxon>Actinomycetota</taxon>
        <taxon>Actinomycetes</taxon>
        <taxon>Kitasatosporales</taxon>
        <taxon>Streptomycetaceae</taxon>
        <taxon>Streptomyces</taxon>
    </lineage>
</organism>
<protein>
    <recommendedName>
        <fullName evidence="2">FAD dependent oxidoreductase domain-containing protein</fullName>
    </recommendedName>
</protein>
<proteinExistence type="predicted"/>
<evidence type="ECO:0000313" key="4">
    <source>
        <dbReference type="Proteomes" id="UP001321542"/>
    </source>
</evidence>
<sequence length="67" mass="6544">MGDRDATFRPVPTSPPADALVSRGAPPAAAAPVPAAGKRVAVLGGGASGLSAAHELAERGYAVTVHE</sequence>
<dbReference type="Proteomes" id="UP001321542">
    <property type="component" value="Chromosome"/>
</dbReference>
<name>A0ABM7FFB1_9ACTN</name>